<evidence type="ECO:0000259" key="2">
    <source>
        <dbReference type="Pfam" id="PF02517"/>
    </source>
</evidence>
<protein>
    <submittedName>
        <fullName evidence="3">CPBP family intramembrane metalloprotease</fullName>
    </submittedName>
</protein>
<evidence type="ECO:0000256" key="1">
    <source>
        <dbReference type="SAM" id="Phobius"/>
    </source>
</evidence>
<feature type="transmembrane region" description="Helical" evidence="1">
    <location>
        <begin position="12"/>
        <end position="37"/>
    </location>
</feature>
<keyword evidence="4" id="KW-1185">Reference proteome</keyword>
<dbReference type="GO" id="GO:0080120">
    <property type="term" value="P:CAAX-box protein maturation"/>
    <property type="evidence" value="ECO:0007669"/>
    <property type="project" value="UniProtKB-ARBA"/>
</dbReference>
<dbReference type="Pfam" id="PF02517">
    <property type="entry name" value="Rce1-like"/>
    <property type="match status" value="1"/>
</dbReference>
<dbReference type="InterPro" id="IPR052710">
    <property type="entry name" value="CAAX_protease"/>
</dbReference>
<dbReference type="EMBL" id="VUMY01000015">
    <property type="protein sequence ID" value="MST50237.1"/>
    <property type="molecule type" value="Genomic_DNA"/>
</dbReference>
<keyword evidence="3" id="KW-0482">Metalloprotease</keyword>
<keyword evidence="3" id="KW-0378">Hydrolase</keyword>
<proteinExistence type="predicted"/>
<dbReference type="PANTHER" id="PTHR36435">
    <property type="entry name" value="SLR1288 PROTEIN"/>
    <property type="match status" value="1"/>
</dbReference>
<organism evidence="3 4">
    <name type="scientific">Mobiluncus porci</name>
    <dbReference type="NCBI Taxonomy" id="2652278"/>
    <lineage>
        <taxon>Bacteria</taxon>
        <taxon>Bacillati</taxon>
        <taxon>Actinomycetota</taxon>
        <taxon>Actinomycetes</taxon>
        <taxon>Actinomycetales</taxon>
        <taxon>Actinomycetaceae</taxon>
        <taxon>Mobiluncus</taxon>
    </lineage>
</organism>
<dbReference type="GO" id="GO:0004175">
    <property type="term" value="F:endopeptidase activity"/>
    <property type="evidence" value="ECO:0007669"/>
    <property type="project" value="UniProtKB-ARBA"/>
</dbReference>
<dbReference type="AlphaFoldDB" id="A0A7K0K425"/>
<evidence type="ECO:0000313" key="3">
    <source>
        <dbReference type="EMBL" id="MST50237.1"/>
    </source>
</evidence>
<keyword evidence="1" id="KW-0812">Transmembrane</keyword>
<sequence>MDNPSSFSLGLVLKTFFFGSILPVVILVSWMLCTGALKASNTVIMLGVPLFALASALGLWWLLGKRHHLTWADLGFVRPRRSLWHLLWGIPVAMILSVTIVGLVSTGLGLKPAGGEQTKQIIESGISLPVLLIIAVVADLVIPFLEEVMFRGVLFGFFRTRIGAVKAVLVAGVIFALFHVQPTIMLYVLPWGLAVTAMRAWLDSTGASCIMHVFNNTAVTAIAVVSLQ</sequence>
<dbReference type="InterPro" id="IPR003675">
    <property type="entry name" value="Rce1/LyrA-like_dom"/>
</dbReference>
<feature type="transmembrane region" description="Helical" evidence="1">
    <location>
        <begin position="83"/>
        <end position="106"/>
    </location>
</feature>
<feature type="domain" description="CAAX prenyl protease 2/Lysostaphin resistance protein A-like" evidence="2">
    <location>
        <begin position="131"/>
        <end position="217"/>
    </location>
</feature>
<dbReference type="Proteomes" id="UP000442535">
    <property type="component" value="Unassembled WGS sequence"/>
</dbReference>
<dbReference type="GO" id="GO:0008237">
    <property type="term" value="F:metallopeptidase activity"/>
    <property type="evidence" value="ECO:0007669"/>
    <property type="project" value="UniProtKB-KW"/>
</dbReference>
<evidence type="ECO:0000313" key="4">
    <source>
        <dbReference type="Proteomes" id="UP000442535"/>
    </source>
</evidence>
<dbReference type="GO" id="GO:0006508">
    <property type="term" value="P:proteolysis"/>
    <property type="evidence" value="ECO:0007669"/>
    <property type="project" value="UniProtKB-KW"/>
</dbReference>
<dbReference type="RefSeq" id="WP_154545690.1">
    <property type="nucleotide sequence ID" value="NZ_VUMY01000015.1"/>
</dbReference>
<accession>A0A7K0K425</accession>
<dbReference type="PANTHER" id="PTHR36435:SF1">
    <property type="entry name" value="CAAX AMINO TERMINAL PROTEASE FAMILY PROTEIN"/>
    <property type="match status" value="1"/>
</dbReference>
<comment type="caution">
    <text evidence="3">The sequence shown here is derived from an EMBL/GenBank/DDBJ whole genome shotgun (WGS) entry which is preliminary data.</text>
</comment>
<feature type="transmembrane region" description="Helical" evidence="1">
    <location>
        <begin position="43"/>
        <end position="63"/>
    </location>
</feature>
<keyword evidence="3" id="KW-0645">Protease</keyword>
<feature type="transmembrane region" description="Helical" evidence="1">
    <location>
        <begin position="126"/>
        <end position="145"/>
    </location>
</feature>
<keyword evidence="1" id="KW-1133">Transmembrane helix</keyword>
<keyword evidence="1" id="KW-0472">Membrane</keyword>
<gene>
    <name evidence="3" type="ORF">FYJ63_08350</name>
</gene>
<reference evidence="3 4" key="1">
    <citation type="submission" date="2019-08" db="EMBL/GenBank/DDBJ databases">
        <title>In-depth cultivation of the pig gut microbiome towards novel bacterial diversity and tailored functional studies.</title>
        <authorList>
            <person name="Wylensek D."/>
            <person name="Hitch T.C.A."/>
            <person name="Clavel T."/>
        </authorList>
    </citation>
    <scope>NUCLEOTIDE SEQUENCE [LARGE SCALE GENOMIC DNA]</scope>
    <source>
        <strain evidence="3 4">RF-GAM-744-WT-7</strain>
    </source>
</reference>
<name>A0A7K0K425_9ACTO</name>